<protein>
    <submittedName>
        <fullName evidence="1">Transcriptional regulator</fullName>
    </submittedName>
</protein>
<organism evidence="1 2">
    <name type="scientific">Metallosphaera hakonensis JCM 8857 = DSM 7519</name>
    <dbReference type="NCBI Taxonomy" id="1293036"/>
    <lineage>
        <taxon>Archaea</taxon>
        <taxon>Thermoproteota</taxon>
        <taxon>Thermoprotei</taxon>
        <taxon>Sulfolobales</taxon>
        <taxon>Sulfolobaceae</taxon>
        <taxon>Metallosphaera</taxon>
    </lineage>
</organism>
<keyword evidence="2" id="KW-1185">Reference proteome</keyword>
<evidence type="ECO:0000313" key="2">
    <source>
        <dbReference type="Proteomes" id="UP000247586"/>
    </source>
</evidence>
<reference evidence="1" key="1">
    <citation type="submission" date="2018-05" db="EMBL/GenBank/DDBJ databases">
        <title>Complete Genome Sequences of Extremely Thermoacidophilic, Metal-Mobilizing Type-Strain Members of the Archaeal Family Sulfolobaceae: Acidianus brierleyi DSM-1651T, Acidianus sulfidivorans DSM-18786T, Metallosphaera hakonensis DSM-7519T, and Metallosphaera prunae DSM-10039T.</title>
        <authorList>
            <person name="Counts J.A."/>
            <person name="Kelly R.M."/>
        </authorList>
    </citation>
    <scope>NUCLEOTIDE SEQUENCE [LARGE SCALE GENOMIC DNA]</scope>
    <source>
        <strain evidence="1">HO1-1</strain>
    </source>
</reference>
<proteinExistence type="predicted"/>
<name>A0A2U9IVX5_9CREN</name>
<gene>
    <name evidence="1" type="ORF">DFR87_11680</name>
</gene>
<accession>A0A2U9IVX5</accession>
<dbReference type="AlphaFoldDB" id="A0A2U9IVX5"/>
<dbReference type="KEGG" id="mhk:DFR87_11680"/>
<dbReference type="Proteomes" id="UP000247586">
    <property type="component" value="Chromosome"/>
</dbReference>
<dbReference type="GeneID" id="36836012"/>
<dbReference type="RefSeq" id="WP_054836911.1">
    <property type="nucleotide sequence ID" value="NZ_BBBA01000014.1"/>
</dbReference>
<dbReference type="OrthoDB" id="33473at2157"/>
<dbReference type="EMBL" id="CP029287">
    <property type="protein sequence ID" value="AWS00231.1"/>
    <property type="molecule type" value="Genomic_DNA"/>
</dbReference>
<evidence type="ECO:0000313" key="1">
    <source>
        <dbReference type="EMBL" id="AWS00231.1"/>
    </source>
</evidence>
<sequence>MKWETPCEQAFSTVVPYLRVAIMRKLVERKIPVKKASRIIGLSATSYEKRVKDEQRLNLLIKDPDISDMIEGIVSRIMSGEKVEETSFCLLCSRSRKLFGLPPCTLY</sequence>